<name>A0ABR8QAM6_9CELL</name>
<proteinExistence type="predicted"/>
<protein>
    <submittedName>
        <fullName evidence="1">Uncharacterized protein</fullName>
    </submittedName>
</protein>
<dbReference type="RefSeq" id="WP_191780564.1">
    <property type="nucleotide sequence ID" value="NZ_JACSQV010000002.1"/>
</dbReference>
<gene>
    <name evidence="1" type="ORF">H9657_04090</name>
</gene>
<dbReference type="EMBL" id="JACSQV010000002">
    <property type="protein sequence ID" value="MBD7917459.1"/>
    <property type="molecule type" value="Genomic_DNA"/>
</dbReference>
<keyword evidence="2" id="KW-1185">Reference proteome</keyword>
<evidence type="ECO:0000313" key="2">
    <source>
        <dbReference type="Proteomes" id="UP000604241"/>
    </source>
</evidence>
<comment type="caution">
    <text evidence="1">The sequence shown here is derived from an EMBL/GenBank/DDBJ whole genome shotgun (WGS) entry which is preliminary data.</text>
</comment>
<reference evidence="1 2" key="1">
    <citation type="submission" date="2020-08" db="EMBL/GenBank/DDBJ databases">
        <title>A Genomic Blueprint of the Chicken Gut Microbiome.</title>
        <authorList>
            <person name="Gilroy R."/>
            <person name="Ravi A."/>
            <person name="Getino M."/>
            <person name="Pursley I."/>
            <person name="Horton D.L."/>
            <person name="Alikhan N.-F."/>
            <person name="Baker D."/>
            <person name="Gharbi K."/>
            <person name="Hall N."/>
            <person name="Watson M."/>
            <person name="Adriaenssens E.M."/>
            <person name="Foster-Nyarko E."/>
            <person name="Jarju S."/>
            <person name="Secka A."/>
            <person name="Antonio M."/>
            <person name="Oren A."/>
            <person name="Chaudhuri R."/>
            <person name="La Ragione R.M."/>
            <person name="Hildebrand F."/>
            <person name="Pallen M.J."/>
        </authorList>
    </citation>
    <scope>NUCLEOTIDE SEQUENCE [LARGE SCALE GENOMIC DNA]</scope>
    <source>
        <strain evidence="1 2">Sa3CUA2</strain>
    </source>
</reference>
<dbReference type="InterPro" id="IPR046037">
    <property type="entry name" value="DUF5995"/>
</dbReference>
<sequence length="266" mass="28879">MDAPETRRPAGATPGAPDLLRLARLAGDTPPTSIPEVVERLEAVLDEAATSSPRGPDDGIASFTRLYLTITRRIGEMVASGEFRSSPFLVRLDLEFAERFFQALRDHADDDATAPGVWRVLFDHRSDPDVAPVNFAVLGVNAHINYDLAPALVATWRTVPPDAEGADGAQHHDYDLVNDVFALEMDGLREELGSLLSGGPDGAPWDVGANWLSDLVVTFTRDLAWIEATRVWRQGATPQACADSERRLDAIATFIGQGVLRAPLPF</sequence>
<evidence type="ECO:0000313" key="1">
    <source>
        <dbReference type="EMBL" id="MBD7917459.1"/>
    </source>
</evidence>
<dbReference type="Proteomes" id="UP000604241">
    <property type="component" value="Unassembled WGS sequence"/>
</dbReference>
<accession>A0ABR8QAM6</accession>
<dbReference type="Pfam" id="PF19458">
    <property type="entry name" value="DUF5995"/>
    <property type="match status" value="1"/>
</dbReference>
<organism evidence="1 2">
    <name type="scientific">Cellulomonas avistercoris</name>
    <dbReference type="NCBI Taxonomy" id="2762242"/>
    <lineage>
        <taxon>Bacteria</taxon>
        <taxon>Bacillati</taxon>
        <taxon>Actinomycetota</taxon>
        <taxon>Actinomycetes</taxon>
        <taxon>Micrococcales</taxon>
        <taxon>Cellulomonadaceae</taxon>
        <taxon>Cellulomonas</taxon>
    </lineage>
</organism>